<dbReference type="InterPro" id="IPR032675">
    <property type="entry name" value="LRR_dom_sf"/>
</dbReference>
<dbReference type="Pfam" id="PF23559">
    <property type="entry name" value="WHD_DRP"/>
    <property type="match status" value="1"/>
</dbReference>
<evidence type="ECO:0008006" key="5">
    <source>
        <dbReference type="Google" id="ProtNLM"/>
    </source>
</evidence>
<dbReference type="EMBL" id="LWDX02051477">
    <property type="protein sequence ID" value="OEL20182.1"/>
    <property type="molecule type" value="Genomic_DNA"/>
</dbReference>
<evidence type="ECO:0000259" key="1">
    <source>
        <dbReference type="Pfam" id="PF23559"/>
    </source>
</evidence>
<evidence type="ECO:0000313" key="4">
    <source>
        <dbReference type="Proteomes" id="UP000095767"/>
    </source>
</evidence>
<feature type="domain" description="R13L1/DRL21-like LRR repeat region" evidence="2">
    <location>
        <begin position="209"/>
        <end position="262"/>
    </location>
</feature>
<comment type="caution">
    <text evidence="3">The sequence shown here is derived from an EMBL/GenBank/DDBJ whole genome shotgun (WGS) entry which is preliminary data.</text>
</comment>
<dbReference type="Pfam" id="PF25019">
    <property type="entry name" value="LRR_R13L1-DRL21"/>
    <property type="match status" value="1"/>
</dbReference>
<dbReference type="Gene3D" id="3.80.10.10">
    <property type="entry name" value="Ribonuclease Inhibitor"/>
    <property type="match status" value="1"/>
</dbReference>
<protein>
    <recommendedName>
        <fullName evidence="5">NB-ARC domain-containing protein</fullName>
    </recommendedName>
</protein>
<dbReference type="PANTHER" id="PTHR47186">
    <property type="entry name" value="LEUCINE-RICH REPEAT-CONTAINING PROTEIN 57"/>
    <property type="match status" value="1"/>
</dbReference>
<dbReference type="AlphaFoldDB" id="A0A1E5V4V6"/>
<organism evidence="3 4">
    <name type="scientific">Dichanthelium oligosanthes</name>
    <dbReference type="NCBI Taxonomy" id="888268"/>
    <lineage>
        <taxon>Eukaryota</taxon>
        <taxon>Viridiplantae</taxon>
        <taxon>Streptophyta</taxon>
        <taxon>Embryophyta</taxon>
        <taxon>Tracheophyta</taxon>
        <taxon>Spermatophyta</taxon>
        <taxon>Magnoliopsida</taxon>
        <taxon>Liliopsida</taxon>
        <taxon>Poales</taxon>
        <taxon>Poaceae</taxon>
        <taxon>PACMAD clade</taxon>
        <taxon>Panicoideae</taxon>
        <taxon>Panicodae</taxon>
        <taxon>Paniceae</taxon>
        <taxon>Dichantheliinae</taxon>
        <taxon>Dichanthelium</taxon>
    </lineage>
</organism>
<dbReference type="OrthoDB" id="5279713at2759"/>
<name>A0A1E5V4V6_9POAL</name>
<dbReference type="InterPro" id="IPR056789">
    <property type="entry name" value="LRR_R13L1-DRL21"/>
</dbReference>
<gene>
    <name evidence="3" type="ORF">BAE44_0018799</name>
</gene>
<reference evidence="3 4" key="1">
    <citation type="submission" date="2016-09" db="EMBL/GenBank/DDBJ databases">
        <title>The draft genome of Dichanthelium oligosanthes: A C3 panicoid grass species.</title>
        <authorList>
            <person name="Studer A.J."/>
            <person name="Schnable J.C."/>
            <person name="Brutnell T.P."/>
        </authorList>
    </citation>
    <scope>NUCLEOTIDE SEQUENCE [LARGE SCALE GENOMIC DNA]</scope>
    <source>
        <strain evidence="4">cv. Kellogg 1175</strain>
        <tissue evidence="3">Leaf</tissue>
    </source>
</reference>
<dbReference type="Proteomes" id="UP000095767">
    <property type="component" value="Unassembled WGS sequence"/>
</dbReference>
<proteinExistence type="predicted"/>
<dbReference type="STRING" id="888268.A0A1E5V4V6"/>
<dbReference type="PANTHER" id="PTHR47186:SF24">
    <property type="entry name" value="DISEASE RESISTANCE RPP13-LIKE PROTEIN 1"/>
    <property type="match status" value="1"/>
</dbReference>
<sequence length="313" mass="36101">LIRLWIADGLVKSSGRERVEMEAIRRFDELLWRSFFETSNTFPTRKFRVLGLMLQLAQLVSKHESLTLGPNNSFLPDRPDGIRYVTILCPKDEPLAFDNIYHYKNSRFYWGLYTPQIPQPSEYSDKDSSRNSLQPIQFAKTLDLRGCFWLMDLPGGMSRLVNMRHLCLHLDWDRVTAFRSMASGIDKLQSLQTLSRFVVVSRYGGKCNINELKNLKIHGELCILNLEAATDDGSKEANLSVKEYLHKLMLKWSHDTYKDAQQLDIEKSLDHCWGSFITVNQSSIRATRTLDDPAAVDRISSSYTRNPEKGWNS</sequence>
<feature type="non-terminal residue" evidence="3">
    <location>
        <position position="1"/>
    </location>
</feature>
<evidence type="ECO:0000259" key="2">
    <source>
        <dbReference type="Pfam" id="PF25019"/>
    </source>
</evidence>
<feature type="domain" description="Disease resistance protein winged helix" evidence="1">
    <location>
        <begin position="1"/>
        <end position="57"/>
    </location>
</feature>
<dbReference type="InterPro" id="IPR058922">
    <property type="entry name" value="WHD_DRP"/>
</dbReference>
<keyword evidence="4" id="KW-1185">Reference proteome</keyword>
<accession>A0A1E5V4V6</accession>
<evidence type="ECO:0000313" key="3">
    <source>
        <dbReference type="EMBL" id="OEL20182.1"/>
    </source>
</evidence>